<dbReference type="AlphaFoldDB" id="A0A7Y6IVF5"/>
<name>A0A7Y6IVF5_9ACTN</name>
<dbReference type="Proteomes" id="UP000546126">
    <property type="component" value="Unassembled WGS sequence"/>
</dbReference>
<keyword evidence="3" id="KW-1185">Reference proteome</keyword>
<proteinExistence type="predicted"/>
<protein>
    <recommendedName>
        <fullName evidence="4">Tyrosinase co-factor MelC1</fullName>
    </recommendedName>
</protein>
<keyword evidence="1" id="KW-0732">Signal</keyword>
<gene>
    <name evidence="2" type="ORF">HT134_32845</name>
</gene>
<dbReference type="EMBL" id="JABWGO010000010">
    <property type="protein sequence ID" value="NUW44880.1"/>
    <property type="molecule type" value="Genomic_DNA"/>
</dbReference>
<feature type="signal peptide" evidence="1">
    <location>
        <begin position="1"/>
        <end position="26"/>
    </location>
</feature>
<reference evidence="2 3" key="1">
    <citation type="submission" date="2020-06" db="EMBL/GenBank/DDBJ databases">
        <authorList>
            <person name="Chanama M."/>
        </authorList>
    </citation>
    <scope>NUCLEOTIDE SEQUENCE [LARGE SCALE GENOMIC DNA]</scope>
    <source>
        <strain evidence="2 3">TBRC6557</strain>
    </source>
</reference>
<feature type="chain" id="PRO_5030996644" description="Tyrosinase co-factor MelC1" evidence="1">
    <location>
        <begin position="27"/>
        <end position="140"/>
    </location>
</feature>
<evidence type="ECO:0000256" key="1">
    <source>
        <dbReference type="SAM" id="SignalP"/>
    </source>
</evidence>
<comment type="caution">
    <text evidence="2">The sequence shown here is derived from an EMBL/GenBank/DDBJ whole genome shotgun (WGS) entry which is preliminary data.</text>
</comment>
<evidence type="ECO:0000313" key="2">
    <source>
        <dbReference type="EMBL" id="NUW44880.1"/>
    </source>
</evidence>
<sequence length="140" mass="15517">MRSRQTALAASLAVVLSATLAPPAQAATVQKKVLVELRETGGFAGFKDRVIVYTDGCARVSRRTGPTVDKCLTGKEIRTLRGHLKHLRVGRSEARPPGADFITYTLAYRGHRASRYTLPASWKPVVQQLEQVRQKYWAPD</sequence>
<evidence type="ECO:0008006" key="4">
    <source>
        <dbReference type="Google" id="ProtNLM"/>
    </source>
</evidence>
<accession>A0A7Y6IVF5</accession>
<dbReference type="RefSeq" id="WP_175604362.1">
    <property type="nucleotide sequence ID" value="NZ_JABWGO010000010.1"/>
</dbReference>
<organism evidence="2 3">
    <name type="scientific">Nonomuraea rhodomycinica</name>
    <dbReference type="NCBI Taxonomy" id="1712872"/>
    <lineage>
        <taxon>Bacteria</taxon>
        <taxon>Bacillati</taxon>
        <taxon>Actinomycetota</taxon>
        <taxon>Actinomycetes</taxon>
        <taxon>Streptosporangiales</taxon>
        <taxon>Streptosporangiaceae</taxon>
        <taxon>Nonomuraea</taxon>
    </lineage>
</organism>
<evidence type="ECO:0000313" key="3">
    <source>
        <dbReference type="Proteomes" id="UP000546126"/>
    </source>
</evidence>